<name>D4P856_9CAUD</name>
<proteinExistence type="predicted"/>
<accession>D4P856</accession>
<dbReference type="GeneID" id="18564192"/>
<dbReference type="KEGG" id="vg:18564192"/>
<dbReference type="Proteomes" id="UP000001504">
    <property type="component" value="Segment"/>
</dbReference>
<dbReference type="RefSeq" id="YP_009016262.1">
    <property type="nucleotide sequence ID" value="NC_023722.1"/>
</dbReference>
<organism evidence="1 2">
    <name type="scientific">Rhodococcus phage ReqiPine5</name>
    <dbReference type="NCBI Taxonomy" id="691963"/>
    <lineage>
        <taxon>Viruses</taxon>
        <taxon>Duplodnaviria</taxon>
        <taxon>Heunggongvirae</taxon>
        <taxon>Uroviricota</taxon>
        <taxon>Caudoviricetes</taxon>
        <taxon>Caudoviricetes incertae sedis</taxon>
        <taxon>Reqipinevirus</taxon>
        <taxon>Reqipinevirus reqipine5</taxon>
    </lineage>
</organism>
<evidence type="ECO:0000313" key="1">
    <source>
        <dbReference type="EMBL" id="ADD81186.1"/>
    </source>
</evidence>
<dbReference type="EMBL" id="GU580943">
    <property type="protein sequence ID" value="ADD81186.1"/>
    <property type="molecule type" value="Genomic_DNA"/>
</dbReference>
<reference evidence="1 2" key="1">
    <citation type="journal article" date="2011" name="Appl. Environ. Microbiol.">
        <title>Genomic and functional analyses of Rhodococcus equi phages ReqiPepy6, ReqiPoco6, ReqiPine5, and ReqiDocB7.</title>
        <authorList>
            <person name="Summer E.J."/>
            <person name="Liu M."/>
            <person name="Gill J.J."/>
            <person name="Grant M."/>
            <person name="Chan-Cortes T.N."/>
            <person name="Ferguson L."/>
            <person name="Janes C."/>
            <person name="Lange K."/>
            <person name="Bertoli M."/>
            <person name="Moore C."/>
            <person name="Orchard R.C."/>
            <person name="Cohen N."/>
            <person name="Young R."/>
        </authorList>
    </citation>
    <scope>NUCLEOTIDE SEQUENCE [LARGE SCALE GENOMIC DNA]</scope>
</reference>
<sequence length="62" mass="7200">MAERRPARRTKCAFDGCDWFVTTAEYVGGPHFIQDRPKDVIMAEAQRHMERAHFGKTTQVFT</sequence>
<keyword evidence="2" id="KW-1185">Reference proteome</keyword>
<gene>
    <name evidence="1" type="ORF">ReqiPine5gene81</name>
</gene>
<protein>
    <submittedName>
        <fullName evidence="1">Gp81</fullName>
    </submittedName>
</protein>
<evidence type="ECO:0000313" key="2">
    <source>
        <dbReference type="Proteomes" id="UP000001504"/>
    </source>
</evidence>